<accession>A0A2N5X3F0</accession>
<evidence type="ECO:0000256" key="1">
    <source>
        <dbReference type="HAMAP-Rule" id="MF_00612"/>
    </source>
</evidence>
<dbReference type="PANTHER" id="PTHR33747:SF1">
    <property type="entry name" value="ADENYLATE CYCLASE-ASSOCIATED CAP C-TERMINAL DOMAIN-CONTAINING PROTEIN"/>
    <property type="match status" value="1"/>
</dbReference>
<evidence type="ECO:0000259" key="2">
    <source>
        <dbReference type="Pfam" id="PF17775"/>
    </source>
</evidence>
<dbReference type="Proteomes" id="UP000235005">
    <property type="component" value="Unassembled WGS sequence"/>
</dbReference>
<gene>
    <name evidence="3" type="ORF">C0039_10260</name>
</gene>
<reference evidence="3 4" key="1">
    <citation type="submission" date="2018-01" db="EMBL/GenBank/DDBJ databases">
        <title>The draft genome sequence of Halioglobus lutimaris HF004.</title>
        <authorList>
            <person name="Du Z.-J."/>
            <person name="Shi M.-J."/>
        </authorList>
    </citation>
    <scope>NUCLEOTIDE SEQUENCE [LARGE SCALE GENOMIC DNA]</scope>
    <source>
        <strain evidence="3 4">HF004</strain>
    </source>
</reference>
<feature type="domain" description="YchJ-like middle NTF2-like" evidence="2">
    <location>
        <begin position="35"/>
        <end position="129"/>
    </location>
</feature>
<comment type="caution">
    <text evidence="3">The sequence shown here is derived from an EMBL/GenBank/DDBJ whole genome shotgun (WGS) entry which is preliminary data.</text>
</comment>
<evidence type="ECO:0000313" key="4">
    <source>
        <dbReference type="Proteomes" id="UP000235005"/>
    </source>
</evidence>
<dbReference type="HAMAP" id="MF_00612">
    <property type="entry name" value="UPF0225"/>
    <property type="match status" value="1"/>
</dbReference>
<comment type="similarity">
    <text evidence="1">Belongs to the UPF0225 family.</text>
</comment>
<dbReference type="OrthoDB" id="21421at2"/>
<dbReference type="RefSeq" id="WP_101517997.1">
    <property type="nucleotide sequence ID" value="NZ_PKUS01000010.1"/>
</dbReference>
<dbReference type="PANTHER" id="PTHR33747">
    <property type="entry name" value="UPF0225 PROTEIN SCO1677"/>
    <property type="match status" value="1"/>
</dbReference>
<dbReference type="InterPro" id="IPR023006">
    <property type="entry name" value="YchJ-like"/>
</dbReference>
<keyword evidence="4" id="KW-1185">Reference proteome</keyword>
<dbReference type="EMBL" id="PKUS01000010">
    <property type="protein sequence ID" value="PLW68993.1"/>
    <property type="molecule type" value="Genomic_DNA"/>
</dbReference>
<evidence type="ECO:0000313" key="3">
    <source>
        <dbReference type="EMBL" id="PLW68993.1"/>
    </source>
</evidence>
<protein>
    <recommendedName>
        <fullName evidence="1">UPF0225 protein C0039_10260</fullName>
    </recommendedName>
</protein>
<dbReference type="InterPro" id="IPR032710">
    <property type="entry name" value="NTF2-like_dom_sf"/>
</dbReference>
<proteinExistence type="inferred from homology"/>
<dbReference type="Pfam" id="PF17775">
    <property type="entry name" value="YchJ_M-like"/>
    <property type="match status" value="1"/>
</dbReference>
<organism evidence="3 4">
    <name type="scientific">Pseudohalioglobus lutimaris</name>
    <dbReference type="NCBI Taxonomy" id="1737061"/>
    <lineage>
        <taxon>Bacteria</taxon>
        <taxon>Pseudomonadati</taxon>
        <taxon>Pseudomonadota</taxon>
        <taxon>Gammaproteobacteria</taxon>
        <taxon>Cellvibrionales</taxon>
        <taxon>Halieaceae</taxon>
        <taxon>Pseudohalioglobus</taxon>
    </lineage>
</organism>
<dbReference type="SUPFAM" id="SSF54427">
    <property type="entry name" value="NTF2-like"/>
    <property type="match status" value="1"/>
</dbReference>
<sequence length="132" mass="14592">MARPAAATAACPCGGKIEYEACCGRLISGESSATTAEALMRSRYSAFARGETDYLLATWHPRTRPSRVRLDPGQKWIGLSIKATEAGQQEQGEGTVEFVARFKVAGKGHRLHERSRFEKIDGSWYYLDGEHL</sequence>
<dbReference type="AlphaFoldDB" id="A0A2N5X3F0"/>
<dbReference type="Gene3D" id="3.10.450.50">
    <property type="match status" value="1"/>
</dbReference>
<dbReference type="InterPro" id="IPR048469">
    <property type="entry name" value="YchJ-like_M"/>
</dbReference>
<name>A0A2N5X3F0_9GAMM</name>